<dbReference type="AlphaFoldDB" id="Q666I0"/>
<gene>
    <name evidence="1" type="ordered locus">YPTB3276</name>
</gene>
<dbReference type="EMBL" id="BX936398">
    <property type="protein sequence ID" value="CAH22514.1"/>
    <property type="molecule type" value="Genomic_DNA"/>
</dbReference>
<proteinExistence type="predicted"/>
<evidence type="ECO:0000313" key="2">
    <source>
        <dbReference type="Proteomes" id="UP000001011"/>
    </source>
</evidence>
<dbReference type="KEGG" id="yps:YPTB3276"/>
<accession>Q666I0</accession>
<protein>
    <submittedName>
        <fullName evidence="1">Uncharacterized protein</fullName>
    </submittedName>
</protein>
<dbReference type="Proteomes" id="UP000001011">
    <property type="component" value="Chromosome"/>
</dbReference>
<evidence type="ECO:0000313" key="1">
    <source>
        <dbReference type="EMBL" id="CAH22514.1"/>
    </source>
</evidence>
<sequence length="175" mass="20794">MHEKMIKKKKKNNPILYNLYAIPLVDGSWTLGHICYLVEGIEEGYYSITCGFFNHRFSTFEELIERQNELSLSKPVFVFTIADDPFKKKWKLIGNRKVEYKNVNVEEHITGTWGWYDKEEKDTHWVLEMYFGIYPWDSFYDKSFMDNLLIPGQKKPPFARDKISFSEIELKSIGL</sequence>
<reference evidence="1 2" key="1">
    <citation type="journal article" date="2004" name="Proc. Natl. Acad. Sci. U.S.A.">
        <title>Insights into the evolution of Yersinia pestis through whole-genome comparison with Yersinia pseudotuberculosis.</title>
        <authorList>
            <person name="Chain P.S.G."/>
            <person name="Carniel E."/>
            <person name="Larimer F.W."/>
            <person name="Lamerdin J."/>
            <person name="Stoutland P.O."/>
            <person name="Regala W.M."/>
            <person name="Georgescu A.M."/>
            <person name="Vergez L.M."/>
            <person name="Land M.L."/>
            <person name="Motin V.L."/>
            <person name="Brubaker R.R."/>
            <person name="Fowler J."/>
            <person name="Hinnebusch J."/>
            <person name="Marceau M."/>
            <person name="Medigue C."/>
            <person name="Simonet M."/>
            <person name="Chenal-Francisque V."/>
            <person name="Souza B."/>
            <person name="Dacheux D."/>
            <person name="Elliott J.M."/>
            <person name="Derbise A."/>
            <person name="Hauser L.J."/>
            <person name="Garcia E."/>
        </authorList>
    </citation>
    <scope>NUCLEOTIDE SEQUENCE [LARGE SCALE GENOMIC DNA]</scope>
    <source>
        <strain evidence="2">IP32953</strain>
    </source>
</reference>
<name>Q666I0_YERPS</name>
<organism evidence="1 2">
    <name type="scientific">Yersinia pseudotuberculosis serotype I (strain IP32953)</name>
    <dbReference type="NCBI Taxonomy" id="273123"/>
    <lineage>
        <taxon>Bacteria</taxon>
        <taxon>Pseudomonadati</taxon>
        <taxon>Pseudomonadota</taxon>
        <taxon>Gammaproteobacteria</taxon>
        <taxon>Enterobacterales</taxon>
        <taxon>Yersiniaceae</taxon>
        <taxon>Yersinia</taxon>
    </lineage>
</organism>